<feature type="domain" description="Cyclic nucleotide-binding" evidence="1">
    <location>
        <begin position="9"/>
        <end position="133"/>
    </location>
</feature>
<comment type="caution">
    <text evidence="2">The sequence shown here is derived from an EMBL/GenBank/DDBJ whole genome shotgun (WGS) entry which is preliminary data.</text>
</comment>
<dbReference type="CDD" id="cd00038">
    <property type="entry name" value="CAP_ED"/>
    <property type="match status" value="1"/>
</dbReference>
<proteinExistence type="predicted"/>
<dbReference type="SUPFAM" id="SSF51206">
    <property type="entry name" value="cAMP-binding domain-like"/>
    <property type="match status" value="1"/>
</dbReference>
<organism evidence="2 3">
    <name type="scientific">Methylomonas methanica</name>
    <dbReference type="NCBI Taxonomy" id="421"/>
    <lineage>
        <taxon>Bacteria</taxon>
        <taxon>Pseudomonadati</taxon>
        <taxon>Pseudomonadota</taxon>
        <taxon>Gammaproteobacteria</taxon>
        <taxon>Methylococcales</taxon>
        <taxon>Methylococcaceae</taxon>
        <taxon>Methylomonas</taxon>
    </lineage>
</organism>
<sequence>MTESVSLYTLKSLLEHPEFSERDYWYEQYYDANQVVFLEGDIGKNIYVILTGQVSVCTRVVLSENQQMLSGLCELFDGDEFAHSCFFDDEPHSATVKTVTECRLAVIDAVKLKQFLDNNPELGYRLLTHWIGIILPRIRQGNKRLSSLFSWGLKAHDIDSLF</sequence>
<dbReference type="EMBL" id="LUUH01000047">
    <property type="protein sequence ID" value="OAI04918.1"/>
    <property type="molecule type" value="Genomic_DNA"/>
</dbReference>
<evidence type="ECO:0000259" key="1">
    <source>
        <dbReference type="PROSITE" id="PS50042"/>
    </source>
</evidence>
<accession>A0A177MGL2</accession>
<dbReference type="Gene3D" id="2.60.120.10">
    <property type="entry name" value="Jelly Rolls"/>
    <property type="match status" value="1"/>
</dbReference>
<dbReference type="PROSITE" id="PS50042">
    <property type="entry name" value="CNMP_BINDING_3"/>
    <property type="match status" value="1"/>
</dbReference>
<reference evidence="2 3" key="1">
    <citation type="submission" date="2016-03" db="EMBL/GenBank/DDBJ databases">
        <authorList>
            <person name="Ploux O."/>
        </authorList>
    </citation>
    <scope>NUCLEOTIDE SEQUENCE [LARGE SCALE GENOMIC DNA]</scope>
    <source>
        <strain evidence="2 3">R-45371</strain>
    </source>
</reference>
<dbReference type="SMART" id="SM00100">
    <property type="entry name" value="cNMP"/>
    <property type="match status" value="1"/>
</dbReference>
<dbReference type="InterPro" id="IPR018490">
    <property type="entry name" value="cNMP-bd_dom_sf"/>
</dbReference>
<dbReference type="Pfam" id="PF00027">
    <property type="entry name" value="cNMP_binding"/>
    <property type="match status" value="1"/>
</dbReference>
<dbReference type="AlphaFoldDB" id="A0A177MGL2"/>
<dbReference type="InterPro" id="IPR000595">
    <property type="entry name" value="cNMP-bd_dom"/>
</dbReference>
<evidence type="ECO:0000313" key="3">
    <source>
        <dbReference type="Proteomes" id="UP000077763"/>
    </source>
</evidence>
<evidence type="ECO:0000313" key="2">
    <source>
        <dbReference type="EMBL" id="OAI04918.1"/>
    </source>
</evidence>
<protein>
    <recommendedName>
        <fullName evidence="1">Cyclic nucleotide-binding domain-containing protein</fullName>
    </recommendedName>
</protein>
<gene>
    <name evidence="2" type="ORF">A1353_12080</name>
</gene>
<dbReference type="RefSeq" id="WP_064036507.1">
    <property type="nucleotide sequence ID" value="NZ_LUUH01000047.1"/>
</dbReference>
<name>A0A177MGL2_METMH</name>
<dbReference type="InterPro" id="IPR014710">
    <property type="entry name" value="RmlC-like_jellyroll"/>
</dbReference>
<dbReference type="Proteomes" id="UP000077763">
    <property type="component" value="Unassembled WGS sequence"/>
</dbReference>